<proteinExistence type="predicted"/>
<feature type="domain" description="Rho-GAP" evidence="3">
    <location>
        <begin position="141"/>
        <end position="339"/>
    </location>
</feature>
<sequence>MDIELFLSSFNTSNVGGVTTTGNTPNKQQPKIKVKLVVESGGSTYEKSLESTNDQLKPLIIKLNNKIKKYEESLNKKNFVTPNKQSSSSMNLLQKSATVNLSSTSMSHIGLTHHSSFKNLQVTTSPDIQPAVPSNPIVFGVSLDTLIAKEKSMELRIPTFVSNILNTLFLHSLGVEGLFRISGSQVEIQNRRGIVNLGDYSTSRDDNPHVLTVLLKQFLRDLPEPICTNGLYDLFLAASDQINFQQCKDNGFEVLKKLINNNLPVNNRNLLQHIIHFLRFVAMNQSVNLMGSSNLSRVFGPNLFWKKESGPLDIQILQSTSEKVNFITEQMIIHYDSVFEEPLQTTSPAVLSNTPTNSNPASVPTGNFGGKKLVIHSKLLGHNKSIQWMALCGGGSGGDDCSTSRVWSLDSHGMARIWDSQSQQFIKEVEVVDQSKGGGAVYQMISTVVNDTVWTATSQRLAIWDIDGGLIGEVPGESYSLCESQNKEIWVGGPQVLNIYSLDGMPSHASTDGELLKPIGTNLFMKGIIILAMCRVGQNRIWGCSSEKTLYVWDTKTKETIHQCEIQEKRPKRMACIEIDDTEYIWIGGDEGSIQIFNSKTFKLEHKILNQGWDKIFHIASINREIWIGFWDTTVRVFPGDPKNKEILIDYKGYHSDVVSSIIEVPNLKGGDPYIWFGSYDKSISIVSIKEDTSKSWNFTNIKKNFSRPIRQGFSSRG</sequence>
<accession>A0AAN7YVH5</accession>
<gene>
    <name evidence="4" type="ORF">RB653_009534</name>
</gene>
<keyword evidence="5" id="KW-1185">Reference proteome</keyword>
<dbReference type="PANTHER" id="PTHR45808:SF3">
    <property type="entry name" value="RHO GTPASE-ACTIVATING PROTEIN GACL"/>
    <property type="match status" value="1"/>
</dbReference>
<evidence type="ECO:0000256" key="2">
    <source>
        <dbReference type="ARBA" id="ARBA00022490"/>
    </source>
</evidence>
<dbReference type="InterPro" id="IPR000198">
    <property type="entry name" value="RhoGAP_dom"/>
</dbReference>
<reference evidence="4 5" key="1">
    <citation type="submission" date="2023-11" db="EMBL/GenBank/DDBJ databases">
        <title>Dfirmibasis_genome.</title>
        <authorList>
            <person name="Edelbroek B."/>
            <person name="Kjellin J."/>
            <person name="Jerlstrom-Hultqvist J."/>
            <person name="Soderbom F."/>
        </authorList>
    </citation>
    <scope>NUCLEOTIDE SEQUENCE [LARGE SCALE GENOMIC DNA]</scope>
    <source>
        <strain evidence="4 5">TNS-C-14</strain>
    </source>
</reference>
<dbReference type="SUPFAM" id="SSF48350">
    <property type="entry name" value="GTPase activation domain, GAP"/>
    <property type="match status" value="1"/>
</dbReference>
<dbReference type="GO" id="GO:0005096">
    <property type="term" value="F:GTPase activator activity"/>
    <property type="evidence" value="ECO:0007669"/>
    <property type="project" value="TreeGrafter"/>
</dbReference>
<dbReference type="GO" id="GO:0005737">
    <property type="term" value="C:cytoplasm"/>
    <property type="evidence" value="ECO:0007669"/>
    <property type="project" value="UniProtKB-SubCell"/>
</dbReference>
<organism evidence="4 5">
    <name type="scientific">Dictyostelium firmibasis</name>
    <dbReference type="NCBI Taxonomy" id="79012"/>
    <lineage>
        <taxon>Eukaryota</taxon>
        <taxon>Amoebozoa</taxon>
        <taxon>Evosea</taxon>
        <taxon>Eumycetozoa</taxon>
        <taxon>Dictyostelia</taxon>
        <taxon>Dictyosteliales</taxon>
        <taxon>Dictyosteliaceae</taxon>
        <taxon>Dictyostelium</taxon>
    </lineage>
</organism>
<dbReference type="Gene3D" id="2.130.10.10">
    <property type="entry name" value="YVTN repeat-like/Quinoprotein amine dehydrogenase"/>
    <property type="match status" value="1"/>
</dbReference>
<dbReference type="PROSITE" id="PS50238">
    <property type="entry name" value="RHOGAP"/>
    <property type="match status" value="1"/>
</dbReference>
<evidence type="ECO:0000256" key="1">
    <source>
        <dbReference type="ARBA" id="ARBA00004496"/>
    </source>
</evidence>
<evidence type="ECO:0000259" key="3">
    <source>
        <dbReference type="PROSITE" id="PS50238"/>
    </source>
</evidence>
<dbReference type="SMART" id="SM00324">
    <property type="entry name" value="RhoGAP"/>
    <property type="match status" value="1"/>
</dbReference>
<name>A0AAN7YVH5_9MYCE</name>
<dbReference type="Proteomes" id="UP001344447">
    <property type="component" value="Unassembled WGS sequence"/>
</dbReference>
<dbReference type="EMBL" id="JAVFKY010000003">
    <property type="protein sequence ID" value="KAK5579846.1"/>
    <property type="molecule type" value="Genomic_DNA"/>
</dbReference>
<evidence type="ECO:0000313" key="5">
    <source>
        <dbReference type="Proteomes" id="UP001344447"/>
    </source>
</evidence>
<dbReference type="InterPro" id="IPR015943">
    <property type="entry name" value="WD40/YVTN_repeat-like_dom_sf"/>
</dbReference>
<keyword evidence="2" id="KW-0963">Cytoplasm</keyword>
<dbReference type="Pfam" id="PF00620">
    <property type="entry name" value="RhoGAP"/>
    <property type="match status" value="1"/>
</dbReference>
<dbReference type="AlphaFoldDB" id="A0AAN7YVH5"/>
<dbReference type="GO" id="GO:0007264">
    <property type="term" value="P:small GTPase-mediated signal transduction"/>
    <property type="evidence" value="ECO:0007669"/>
    <property type="project" value="TreeGrafter"/>
</dbReference>
<protein>
    <recommendedName>
        <fullName evidence="3">Rho-GAP domain-containing protein</fullName>
    </recommendedName>
</protein>
<comment type="subcellular location">
    <subcellularLocation>
        <location evidence="1">Cytoplasm</location>
    </subcellularLocation>
</comment>
<dbReference type="PANTHER" id="PTHR45808">
    <property type="entry name" value="RHO GTPASE-ACTIVATING PROTEIN 68F"/>
    <property type="match status" value="1"/>
</dbReference>
<dbReference type="SUPFAM" id="SSF50998">
    <property type="entry name" value="Quinoprotein alcohol dehydrogenase-like"/>
    <property type="match status" value="1"/>
</dbReference>
<dbReference type="CDD" id="cd00159">
    <property type="entry name" value="RhoGAP"/>
    <property type="match status" value="1"/>
</dbReference>
<dbReference type="InterPro" id="IPR008936">
    <property type="entry name" value="Rho_GTPase_activation_prot"/>
</dbReference>
<dbReference type="Gene3D" id="1.10.555.10">
    <property type="entry name" value="Rho GTPase activation protein"/>
    <property type="match status" value="1"/>
</dbReference>
<evidence type="ECO:0000313" key="4">
    <source>
        <dbReference type="EMBL" id="KAK5579846.1"/>
    </source>
</evidence>
<comment type="caution">
    <text evidence="4">The sequence shown here is derived from an EMBL/GenBank/DDBJ whole genome shotgun (WGS) entry which is preliminary data.</text>
</comment>
<dbReference type="InterPro" id="IPR011047">
    <property type="entry name" value="Quinoprotein_ADH-like_sf"/>
</dbReference>